<dbReference type="GO" id="GO:0003723">
    <property type="term" value="F:RNA binding"/>
    <property type="evidence" value="ECO:0007669"/>
    <property type="project" value="UniProtKB-KW"/>
</dbReference>
<dbReference type="InterPro" id="IPR007783">
    <property type="entry name" value="eIF3d"/>
</dbReference>
<gene>
    <name evidence="6" type="ORF">CHYS00102_LOCUS19441</name>
</gene>
<dbReference type="PANTHER" id="PTHR12399">
    <property type="entry name" value="EUKARYOTIC TRANSLATION INITIATION FACTOR 3 SUBUNIT 7"/>
    <property type="match status" value="1"/>
</dbReference>
<protein>
    <recommendedName>
        <fullName evidence="7">EIF3d</fullName>
    </recommendedName>
</protein>
<sequence>MSDPASLPISSMTIDFVVPPIPSHGGWGPIPASDDDPSNSSQLSPFAGLPYAPYARSDRLGRISADFTTSGNVSWRNNNRDQNDRRNRHGRDGDGDDAQDANEAFTYRLDDGSGDRGGGFVLVDSAASDGHGGRGGGRGRGFGRDNRSRRAAQQARMRLINARAARSLAASGGPGSKGAVGVGDEDDPINKMARYNQPQRTRRRSNFGGRGRGRGWMRDRQFADRQASVKVGSDWKVAEEFDLVKLNKLTTAIPKGEDLLWCGFLDRYNDAYDRASTGRAIPLKRTENKEFYPVTTTDDPVIEKLAIEGSGNVFATDAILAHLMASARSIYPWDVVVQKLPGNILFFDKRDASQFDFLTVSETAYNPPSKSDEDSNGINTPDRLSLEATTINQNFSQQILRSGPQGAASRKQFDVPNPFFDEDDADGMEPASVAYRYRRFALGDAIKLVCRCELHGIVSKGGSDQYMTAFALNEWDPTLSGGISWREKIDSQRGAVLATEIKNNSCKVAKWTAQSILSGADQMKVGFVSRTNRTNAYDHAIIGTQFYRPVDLAMQTAMSVQNIWGIIKMLVDIMMAKPEGKYVLMRDPNRPVVRIYTVPPNTFEDDDGDDDSEEEAPAAAGQ</sequence>
<feature type="compositionally biased region" description="Low complexity" evidence="5">
    <location>
        <begin position="151"/>
        <end position="171"/>
    </location>
</feature>
<feature type="compositionally biased region" description="Basic and acidic residues" evidence="5">
    <location>
        <begin position="78"/>
        <end position="93"/>
    </location>
</feature>
<feature type="region of interest" description="Disordered" evidence="5">
    <location>
        <begin position="123"/>
        <end position="215"/>
    </location>
</feature>
<accession>A0A7S1BPB9</accession>
<dbReference type="EMBL" id="HBFR01026949">
    <property type="protein sequence ID" value="CAD8892235.1"/>
    <property type="molecule type" value="Transcribed_RNA"/>
</dbReference>
<proteinExistence type="predicted"/>
<feature type="compositionally biased region" description="Basic residues" evidence="5">
    <location>
        <begin position="200"/>
        <end position="215"/>
    </location>
</feature>
<dbReference type="Pfam" id="PF05091">
    <property type="entry name" value="eIF-3_zeta"/>
    <property type="match status" value="1"/>
</dbReference>
<feature type="region of interest" description="Disordered" evidence="5">
    <location>
        <begin position="20"/>
        <end position="51"/>
    </location>
</feature>
<keyword evidence="1" id="KW-0963">Cytoplasm</keyword>
<evidence type="ECO:0000256" key="4">
    <source>
        <dbReference type="ARBA" id="ARBA00022917"/>
    </source>
</evidence>
<evidence type="ECO:0000256" key="5">
    <source>
        <dbReference type="SAM" id="MobiDB-lite"/>
    </source>
</evidence>
<name>A0A7S1BPB9_9STRA</name>
<evidence type="ECO:0000256" key="2">
    <source>
        <dbReference type="ARBA" id="ARBA00022540"/>
    </source>
</evidence>
<keyword evidence="2" id="KW-0396">Initiation factor</keyword>
<dbReference type="AlphaFoldDB" id="A0A7S1BPB9"/>
<feature type="compositionally biased region" description="Gly residues" evidence="5">
    <location>
        <begin position="172"/>
        <end position="181"/>
    </location>
</feature>
<feature type="compositionally biased region" description="Acidic residues" evidence="5">
    <location>
        <begin position="603"/>
        <end position="616"/>
    </location>
</feature>
<dbReference type="PIRSF" id="PIRSF016281">
    <property type="entry name" value="EIF-3_zeta"/>
    <property type="match status" value="1"/>
</dbReference>
<dbReference type="GO" id="GO:0003743">
    <property type="term" value="F:translation initiation factor activity"/>
    <property type="evidence" value="ECO:0007669"/>
    <property type="project" value="UniProtKB-KW"/>
</dbReference>
<reference evidence="6" key="1">
    <citation type="submission" date="2021-01" db="EMBL/GenBank/DDBJ databases">
        <authorList>
            <person name="Corre E."/>
            <person name="Pelletier E."/>
            <person name="Niang G."/>
            <person name="Scheremetjew M."/>
            <person name="Finn R."/>
            <person name="Kale V."/>
            <person name="Holt S."/>
            <person name="Cochrane G."/>
            <person name="Meng A."/>
            <person name="Brown T."/>
            <person name="Cohen L."/>
        </authorList>
    </citation>
    <scope>NUCLEOTIDE SEQUENCE</scope>
    <source>
        <strain evidence="6">308</strain>
    </source>
</reference>
<organism evidence="6">
    <name type="scientific">Corethron hystrix</name>
    <dbReference type="NCBI Taxonomy" id="216773"/>
    <lineage>
        <taxon>Eukaryota</taxon>
        <taxon>Sar</taxon>
        <taxon>Stramenopiles</taxon>
        <taxon>Ochrophyta</taxon>
        <taxon>Bacillariophyta</taxon>
        <taxon>Coscinodiscophyceae</taxon>
        <taxon>Corethrophycidae</taxon>
        <taxon>Corethrales</taxon>
        <taxon>Corethraceae</taxon>
        <taxon>Corethron</taxon>
    </lineage>
</organism>
<keyword evidence="3" id="KW-0694">RNA-binding</keyword>
<evidence type="ECO:0008006" key="7">
    <source>
        <dbReference type="Google" id="ProtNLM"/>
    </source>
</evidence>
<dbReference type="GO" id="GO:0005852">
    <property type="term" value="C:eukaryotic translation initiation factor 3 complex"/>
    <property type="evidence" value="ECO:0007669"/>
    <property type="project" value="InterPro"/>
</dbReference>
<evidence type="ECO:0000313" key="6">
    <source>
        <dbReference type="EMBL" id="CAD8892235.1"/>
    </source>
</evidence>
<dbReference type="PANTHER" id="PTHR12399:SF0">
    <property type="entry name" value="EUKARYOTIC TRANSLATION INITIATION FACTOR 3 SUBUNIT D"/>
    <property type="match status" value="1"/>
</dbReference>
<keyword evidence="4" id="KW-0648">Protein biosynthesis</keyword>
<feature type="region of interest" description="Disordered" evidence="5">
    <location>
        <begin position="69"/>
        <end position="100"/>
    </location>
</feature>
<feature type="region of interest" description="Disordered" evidence="5">
    <location>
        <begin position="598"/>
        <end position="622"/>
    </location>
</feature>
<evidence type="ECO:0000256" key="3">
    <source>
        <dbReference type="ARBA" id="ARBA00022884"/>
    </source>
</evidence>
<evidence type="ECO:0000256" key="1">
    <source>
        <dbReference type="ARBA" id="ARBA00022490"/>
    </source>
</evidence>